<evidence type="ECO:0000313" key="3">
    <source>
        <dbReference type="Proteomes" id="UP000222824"/>
    </source>
</evidence>
<organism evidence="2 3">
    <name type="scientific">Halorubrum persicum</name>
    <dbReference type="NCBI Taxonomy" id="1383844"/>
    <lineage>
        <taxon>Archaea</taxon>
        <taxon>Methanobacteriati</taxon>
        <taxon>Methanobacteriota</taxon>
        <taxon>Stenosarchaea group</taxon>
        <taxon>Halobacteria</taxon>
        <taxon>Halobacteriales</taxon>
        <taxon>Haloferacaceae</taxon>
        <taxon>Halorubrum</taxon>
    </lineage>
</organism>
<dbReference type="Proteomes" id="UP000222824">
    <property type="component" value="Unassembled WGS sequence"/>
</dbReference>
<dbReference type="EMBL" id="NHOA01000084">
    <property type="protein sequence ID" value="PHQ38659.1"/>
    <property type="molecule type" value="Genomic_DNA"/>
</dbReference>
<dbReference type="RefSeq" id="WP_099255495.1">
    <property type="nucleotide sequence ID" value="NZ_NHOA01000084.1"/>
</dbReference>
<accession>A0A2G1WIJ2</accession>
<keyword evidence="1" id="KW-0472">Membrane</keyword>
<evidence type="ECO:0000256" key="1">
    <source>
        <dbReference type="SAM" id="Phobius"/>
    </source>
</evidence>
<reference evidence="2 3" key="1">
    <citation type="journal article" date="2014" name="Front. Microbiol.">
        <title>Population and genomic analysis of the genus Halorubrum.</title>
        <authorList>
            <person name="Fullmer M.S."/>
            <person name="Soucy S.M."/>
            <person name="Swithers K.S."/>
            <person name="Makkay A.M."/>
            <person name="Wheeler R."/>
            <person name="Ventosa A."/>
            <person name="Gogarten J.P."/>
            <person name="Papke R.T."/>
        </authorList>
    </citation>
    <scope>NUCLEOTIDE SEQUENCE [LARGE SCALE GENOMIC DNA]</scope>
    <source>
        <strain evidence="2 3">C49</strain>
    </source>
</reference>
<feature type="transmembrane region" description="Helical" evidence="1">
    <location>
        <begin position="89"/>
        <end position="111"/>
    </location>
</feature>
<evidence type="ECO:0000313" key="2">
    <source>
        <dbReference type="EMBL" id="PHQ38659.1"/>
    </source>
</evidence>
<sequence length="153" mass="14205">MDGNGVGLTAAVFAVVGAGVGLVAAATTGWAEAALATAATGETARFAPVFVAQSYLAVTAAALAFAPLLAGVLGVLVGSRAYDAQGAAATCGLGGGLGALAYGFVVVVLVVASQGEAATQAHGIADAFGSILTTAVVAAVVGAVAGVLGSVTG</sequence>
<gene>
    <name evidence="2" type="ORF">DJ69_10080</name>
</gene>
<name>A0A2G1WIJ2_9EURY</name>
<keyword evidence="3" id="KW-1185">Reference proteome</keyword>
<keyword evidence="1" id="KW-1133">Transmembrane helix</keyword>
<protein>
    <submittedName>
        <fullName evidence="2">Uncharacterized protein</fullName>
    </submittedName>
</protein>
<comment type="caution">
    <text evidence="2">The sequence shown here is derived from an EMBL/GenBank/DDBJ whole genome shotgun (WGS) entry which is preliminary data.</text>
</comment>
<dbReference type="AlphaFoldDB" id="A0A2G1WIJ2"/>
<feature type="transmembrane region" description="Helical" evidence="1">
    <location>
        <begin position="55"/>
        <end position="77"/>
    </location>
</feature>
<proteinExistence type="predicted"/>
<feature type="transmembrane region" description="Helical" evidence="1">
    <location>
        <begin position="131"/>
        <end position="151"/>
    </location>
</feature>
<keyword evidence="1" id="KW-0812">Transmembrane</keyword>